<dbReference type="SUPFAM" id="SSF55785">
    <property type="entry name" value="PYP-like sensor domain (PAS domain)"/>
    <property type="match status" value="1"/>
</dbReference>
<reference evidence="6" key="1">
    <citation type="journal article" date="2011" name="MBio">
        <title>Novel metabolic attributes of the genus Cyanothece, comprising a group of unicellular nitrogen-fixing Cyanobacteria.</title>
        <authorList>
            <person name="Bandyopadhyay A."/>
            <person name="Elvitigala T."/>
            <person name="Welsh E."/>
            <person name="Stockel J."/>
            <person name="Liberton M."/>
            <person name="Min H."/>
            <person name="Sherman L.A."/>
            <person name="Pakrasi H.B."/>
        </authorList>
    </citation>
    <scope>NUCLEOTIDE SEQUENCE [LARGE SCALE GENOMIC DNA]</scope>
    <source>
        <strain evidence="6">PCC 7822</strain>
    </source>
</reference>
<protein>
    <submittedName>
        <fullName evidence="5">Diguanylate cyclase/phosphodiesterase with PAS/PAC sensor(S)</fullName>
    </submittedName>
</protein>
<dbReference type="PROSITE" id="PS50883">
    <property type="entry name" value="EAL"/>
    <property type="match status" value="1"/>
</dbReference>
<dbReference type="eggNOG" id="COG3290">
    <property type="taxonomic scope" value="Bacteria"/>
</dbReference>
<feature type="domain" description="EAL" evidence="3">
    <location>
        <begin position="364"/>
        <end position="619"/>
    </location>
</feature>
<dbReference type="EMBL" id="CP002198">
    <property type="protein sequence ID" value="ADN14593.1"/>
    <property type="molecule type" value="Genomic_DNA"/>
</dbReference>
<dbReference type="Gene3D" id="3.20.20.450">
    <property type="entry name" value="EAL domain"/>
    <property type="match status" value="1"/>
</dbReference>
<dbReference type="InterPro" id="IPR000160">
    <property type="entry name" value="GGDEF_dom"/>
</dbReference>
<feature type="domain" description="GGDEF" evidence="4">
    <location>
        <begin position="220"/>
        <end position="353"/>
    </location>
</feature>
<sequence length="619" mass="69703">MRPRDNRRPKAAQKNPECKEPLSSQFVLKMAQSLWQKMIAQAPPITDSKLIEVALFSEKELALATLQCLGEAVITTDTSSQITQCNSAAERLLGWTINQIRGLPSGEILRLFDEVTGEAVENPIDKVLQQKQIIRLENSLTFVARDEKEYAINLTASPICSGEGQLMGVVVIISDHSQARQLTRQLSWQASHDPLTGLVNRQVFEQRVEKALENVKSQNMTHTLGYLDLDKFKMINDSCGHVAGDHLLRQISFLLQQQIRSSDTIARLGGDEFGLLLLNCPIEEGKKIAETLRQALEDFRFIWEQQRFSIGASIGLVPIDAESADVTTLLDTADTACYVAKSRGRNRIHTFSLDEEELNQQGQARLWVSRLNQALENNKFCLYTQRIAPITSAIGTNHYEVLLRLVDEQGNMILPGNFLPVAERYHLMPMIDQWVIKNFFNHYAQHNKTSCFQTARQENIVYNINLSAVSLNNQEFLDFLRQQLACPPIPPQSLCFEITESSALANFSQAKLFMDTLKQLGCRLALDNVGTGINSLTYLKNLSVDYLKINMSLITDAVDYTFVECFNRIGHALGMQTIAEFVEHPGILEPLKSMGIDYVQGYSIAEPVPLCFTNIFNLR</sequence>
<dbReference type="OrthoDB" id="9813903at2"/>
<dbReference type="Proteomes" id="UP000008206">
    <property type="component" value="Chromosome"/>
</dbReference>
<feature type="domain" description="PAS" evidence="1">
    <location>
        <begin position="58"/>
        <end position="131"/>
    </location>
</feature>
<dbReference type="AlphaFoldDB" id="E0UJ13"/>
<dbReference type="NCBIfam" id="TIGR00229">
    <property type="entry name" value="sensory_box"/>
    <property type="match status" value="1"/>
</dbReference>
<dbReference type="SMART" id="SM00091">
    <property type="entry name" value="PAS"/>
    <property type="match status" value="1"/>
</dbReference>
<dbReference type="KEGG" id="cyj:Cyan7822_2623"/>
<dbReference type="Gene3D" id="3.30.450.20">
    <property type="entry name" value="PAS domain"/>
    <property type="match status" value="1"/>
</dbReference>
<feature type="domain" description="PAC" evidence="2">
    <location>
        <begin position="136"/>
        <end position="188"/>
    </location>
</feature>
<dbReference type="CDD" id="cd00130">
    <property type="entry name" value="PAS"/>
    <property type="match status" value="1"/>
</dbReference>
<dbReference type="CDD" id="cd01948">
    <property type="entry name" value="EAL"/>
    <property type="match status" value="1"/>
</dbReference>
<dbReference type="PROSITE" id="PS50887">
    <property type="entry name" value="GGDEF"/>
    <property type="match status" value="1"/>
</dbReference>
<dbReference type="InterPro" id="IPR043128">
    <property type="entry name" value="Rev_trsase/Diguanyl_cyclase"/>
</dbReference>
<dbReference type="SMART" id="SM00267">
    <property type="entry name" value="GGDEF"/>
    <property type="match status" value="1"/>
</dbReference>
<evidence type="ECO:0000259" key="1">
    <source>
        <dbReference type="PROSITE" id="PS50112"/>
    </source>
</evidence>
<dbReference type="SUPFAM" id="SSF141868">
    <property type="entry name" value="EAL domain-like"/>
    <property type="match status" value="1"/>
</dbReference>
<dbReference type="PANTHER" id="PTHR44757:SF4">
    <property type="entry name" value="DIGUANYLATE CYCLASE DGCE-RELATED"/>
    <property type="match status" value="1"/>
</dbReference>
<evidence type="ECO:0000313" key="6">
    <source>
        <dbReference type="Proteomes" id="UP000008206"/>
    </source>
</evidence>
<dbReference type="Pfam" id="PF08448">
    <property type="entry name" value="PAS_4"/>
    <property type="match status" value="1"/>
</dbReference>
<dbReference type="PANTHER" id="PTHR44757">
    <property type="entry name" value="DIGUANYLATE CYCLASE DGCP"/>
    <property type="match status" value="1"/>
</dbReference>
<dbReference type="SUPFAM" id="SSF55073">
    <property type="entry name" value="Nucleotide cyclase"/>
    <property type="match status" value="1"/>
</dbReference>
<dbReference type="InterPro" id="IPR035919">
    <property type="entry name" value="EAL_sf"/>
</dbReference>
<dbReference type="InterPro" id="IPR001633">
    <property type="entry name" value="EAL_dom"/>
</dbReference>
<dbReference type="InterPro" id="IPR000014">
    <property type="entry name" value="PAS"/>
</dbReference>
<dbReference type="HOGENOM" id="CLU_000445_70_54_3"/>
<dbReference type="STRING" id="497965.Cyan7822_2623"/>
<gene>
    <name evidence="5" type="ordered locus">Cyan7822_2623</name>
</gene>
<proteinExistence type="predicted"/>
<dbReference type="Pfam" id="PF00990">
    <property type="entry name" value="GGDEF"/>
    <property type="match status" value="1"/>
</dbReference>
<organism evidence="5 6">
    <name type="scientific">Gloeothece verrucosa (strain PCC 7822)</name>
    <name type="common">Cyanothece sp. (strain PCC 7822)</name>
    <dbReference type="NCBI Taxonomy" id="497965"/>
    <lineage>
        <taxon>Bacteria</taxon>
        <taxon>Bacillati</taxon>
        <taxon>Cyanobacteriota</taxon>
        <taxon>Cyanophyceae</taxon>
        <taxon>Oscillatoriophycideae</taxon>
        <taxon>Chroococcales</taxon>
        <taxon>Aphanothecaceae</taxon>
        <taxon>Gloeothece</taxon>
        <taxon>Gloeothece verrucosa</taxon>
    </lineage>
</organism>
<evidence type="ECO:0000313" key="5">
    <source>
        <dbReference type="EMBL" id="ADN14593.1"/>
    </source>
</evidence>
<dbReference type="Pfam" id="PF00563">
    <property type="entry name" value="EAL"/>
    <property type="match status" value="1"/>
</dbReference>
<dbReference type="InterPro" id="IPR035965">
    <property type="entry name" value="PAS-like_dom_sf"/>
</dbReference>
<dbReference type="PROSITE" id="PS50112">
    <property type="entry name" value="PAS"/>
    <property type="match status" value="1"/>
</dbReference>
<dbReference type="SMART" id="SM00052">
    <property type="entry name" value="EAL"/>
    <property type="match status" value="1"/>
</dbReference>
<keyword evidence="6" id="KW-1185">Reference proteome</keyword>
<dbReference type="PROSITE" id="PS50113">
    <property type="entry name" value="PAC"/>
    <property type="match status" value="1"/>
</dbReference>
<dbReference type="CDD" id="cd01949">
    <property type="entry name" value="GGDEF"/>
    <property type="match status" value="1"/>
</dbReference>
<evidence type="ECO:0000259" key="3">
    <source>
        <dbReference type="PROSITE" id="PS50883"/>
    </source>
</evidence>
<dbReference type="InterPro" id="IPR000700">
    <property type="entry name" value="PAS-assoc_C"/>
</dbReference>
<dbReference type="RefSeq" id="WP_013322698.1">
    <property type="nucleotide sequence ID" value="NC_014501.1"/>
</dbReference>
<dbReference type="Gene3D" id="3.30.70.270">
    <property type="match status" value="1"/>
</dbReference>
<name>E0UJ13_GLOV7</name>
<dbReference type="FunFam" id="3.30.70.270:FF:000001">
    <property type="entry name" value="Diguanylate cyclase domain protein"/>
    <property type="match status" value="1"/>
</dbReference>
<dbReference type="NCBIfam" id="TIGR00254">
    <property type="entry name" value="GGDEF"/>
    <property type="match status" value="1"/>
</dbReference>
<dbReference type="InterPro" id="IPR052155">
    <property type="entry name" value="Biofilm_reg_signaling"/>
</dbReference>
<dbReference type="eggNOG" id="COG5001">
    <property type="taxonomic scope" value="Bacteria"/>
</dbReference>
<dbReference type="InterPro" id="IPR029787">
    <property type="entry name" value="Nucleotide_cyclase"/>
</dbReference>
<dbReference type="InterPro" id="IPR013656">
    <property type="entry name" value="PAS_4"/>
</dbReference>
<accession>E0UJ13</accession>
<evidence type="ECO:0000259" key="4">
    <source>
        <dbReference type="PROSITE" id="PS50887"/>
    </source>
</evidence>
<evidence type="ECO:0000259" key="2">
    <source>
        <dbReference type="PROSITE" id="PS50113"/>
    </source>
</evidence>